<dbReference type="AlphaFoldDB" id="A0A9W8KZY6"/>
<keyword evidence="2" id="KW-1133">Transmembrane helix</keyword>
<dbReference type="EMBL" id="JANBTW010000012">
    <property type="protein sequence ID" value="KAJ2679388.1"/>
    <property type="molecule type" value="Genomic_DNA"/>
</dbReference>
<name>A0A9W8KZY6_9FUNG</name>
<feature type="compositionally biased region" description="Low complexity" evidence="1">
    <location>
        <begin position="9"/>
        <end position="23"/>
    </location>
</feature>
<comment type="caution">
    <text evidence="3">The sequence shown here is derived from an EMBL/GenBank/DDBJ whole genome shotgun (WGS) entry which is preliminary data.</text>
</comment>
<organism evidence="3 4">
    <name type="scientific">Coemansia spiralis</name>
    <dbReference type="NCBI Taxonomy" id="417178"/>
    <lineage>
        <taxon>Eukaryota</taxon>
        <taxon>Fungi</taxon>
        <taxon>Fungi incertae sedis</taxon>
        <taxon>Zoopagomycota</taxon>
        <taxon>Kickxellomycotina</taxon>
        <taxon>Kickxellomycetes</taxon>
        <taxon>Kickxellales</taxon>
        <taxon>Kickxellaceae</taxon>
        <taxon>Coemansia</taxon>
    </lineage>
</organism>
<feature type="transmembrane region" description="Helical" evidence="2">
    <location>
        <begin position="44"/>
        <end position="62"/>
    </location>
</feature>
<sequence>MAPSTRNSNQKQTNRKQQQQQPQVEPKSEHRTMWSIYKGVQPRYRILLGMGFMGFSILGLWVSDKLEEIYPPTPDSRVTHISHSDAVQIKCSTLGKDKAIEKLRKNRLTATKRVL</sequence>
<dbReference type="Proteomes" id="UP001151518">
    <property type="component" value="Unassembled WGS sequence"/>
</dbReference>
<dbReference type="OrthoDB" id="2555959at2759"/>
<feature type="region of interest" description="Disordered" evidence="1">
    <location>
        <begin position="1"/>
        <end position="31"/>
    </location>
</feature>
<evidence type="ECO:0000256" key="2">
    <source>
        <dbReference type="SAM" id="Phobius"/>
    </source>
</evidence>
<evidence type="ECO:0000313" key="4">
    <source>
        <dbReference type="Proteomes" id="UP001151518"/>
    </source>
</evidence>
<reference evidence="3" key="1">
    <citation type="submission" date="2022-07" db="EMBL/GenBank/DDBJ databases">
        <title>Phylogenomic reconstructions and comparative analyses of Kickxellomycotina fungi.</title>
        <authorList>
            <person name="Reynolds N.K."/>
            <person name="Stajich J.E."/>
            <person name="Barry K."/>
            <person name="Grigoriev I.V."/>
            <person name="Crous P."/>
            <person name="Smith M.E."/>
        </authorList>
    </citation>
    <scope>NUCLEOTIDE SEQUENCE</scope>
    <source>
        <strain evidence="3">NRRL 3115</strain>
    </source>
</reference>
<evidence type="ECO:0000256" key="1">
    <source>
        <dbReference type="SAM" id="MobiDB-lite"/>
    </source>
</evidence>
<gene>
    <name evidence="3" type="ORF">GGI25_001523</name>
</gene>
<protein>
    <submittedName>
        <fullName evidence="3">Uncharacterized protein</fullName>
    </submittedName>
</protein>
<proteinExistence type="predicted"/>
<accession>A0A9W8KZY6</accession>
<keyword evidence="2" id="KW-0472">Membrane</keyword>
<keyword evidence="2" id="KW-0812">Transmembrane</keyword>
<evidence type="ECO:0000313" key="3">
    <source>
        <dbReference type="EMBL" id="KAJ2679388.1"/>
    </source>
</evidence>